<keyword evidence="4" id="KW-0805">Transcription regulation</keyword>
<dbReference type="PANTHER" id="PTHR47782">
    <property type="entry name" value="ZN(II)2CYS6 TRANSCRIPTION FACTOR (EUROFUNG)-RELATED"/>
    <property type="match status" value="1"/>
</dbReference>
<evidence type="ECO:0000313" key="10">
    <source>
        <dbReference type="EMBL" id="KAK8057629.1"/>
    </source>
</evidence>
<dbReference type="PANTHER" id="PTHR47782:SF12">
    <property type="entry name" value="ZN(II)2CYS6 TRANSCRIPTION FACTOR (EUROFUNG)"/>
    <property type="match status" value="1"/>
</dbReference>
<protein>
    <recommendedName>
        <fullName evidence="9">Xylanolytic transcriptional activator regulatory domain-containing protein</fullName>
    </recommendedName>
</protein>
<dbReference type="Pfam" id="PF04082">
    <property type="entry name" value="Fungal_trans"/>
    <property type="match status" value="1"/>
</dbReference>
<evidence type="ECO:0000256" key="2">
    <source>
        <dbReference type="ARBA" id="ARBA00022723"/>
    </source>
</evidence>
<evidence type="ECO:0000256" key="1">
    <source>
        <dbReference type="ARBA" id="ARBA00004123"/>
    </source>
</evidence>
<keyword evidence="11" id="KW-1185">Reference proteome</keyword>
<evidence type="ECO:0000256" key="3">
    <source>
        <dbReference type="ARBA" id="ARBA00022833"/>
    </source>
</evidence>
<evidence type="ECO:0000259" key="9">
    <source>
        <dbReference type="SMART" id="SM00906"/>
    </source>
</evidence>
<name>A0ABR1UFE9_9PEZI</name>
<comment type="caution">
    <text evidence="10">The sequence shown here is derived from an EMBL/GenBank/DDBJ whole genome shotgun (WGS) entry which is preliminary data.</text>
</comment>
<dbReference type="Proteomes" id="UP001446871">
    <property type="component" value="Unassembled WGS sequence"/>
</dbReference>
<dbReference type="InterPro" id="IPR007219">
    <property type="entry name" value="XnlR_reg_dom"/>
</dbReference>
<dbReference type="SMART" id="SM00906">
    <property type="entry name" value="Fungal_trans"/>
    <property type="match status" value="1"/>
</dbReference>
<feature type="non-terminal residue" evidence="10">
    <location>
        <position position="1"/>
    </location>
</feature>
<comment type="subcellular location">
    <subcellularLocation>
        <location evidence="1">Nucleus</location>
    </subcellularLocation>
</comment>
<sequence length="688" mass="76479">QDFGADCIYLPPKSMTIHRDHRDYQQKSVQAVEDRVAELESIIRREGTSDSRNKRKRCTGYEELTNVLTPVQSVKSPAAIQWNPSPTPSDSRSDIAPRGFSQKSRVATGTVMDILGDLSTEAPGAFFGASSQITMSRVISSIVKARKQTVGIAKHLTWEQLSPDSSTTASTSSEDTLELPHISDASAQKLFECYLRHVATRWPVLPTSFIQSLYTERHNLSDVFFTSVLYMIYAIAGRYLEAAGETGGLFPVQHIAAAMCNIDEIIRLQDIRSAQFLLLLSIYGLRSPEGPEAWKYVGLAMRQCIDLGLHRKPRKSRSLLDYEMRKGVFWTCYCLDRQLSISMGRPFAISDRDIDVEFPLDAFEATEDFELLQKTYHTFKFPAPKMSPQPTSIAGFIHVCKLRVMESHIRESMYRVDQPITVNEAEVESFLDKLEGWKTCMPTGNGAPSSNIVVGDAYDTHMLYYYQCLHLLLRPFILSGAHQISLGRFAGACGGVCRTYKKLHQSLPIGFSSIDLLSVFLAGVTLVYCAWASPKEVLSINASNDMNACSIVLYIITERSPVARKYRDIYETIKSMVLESIEKSQYEARRAITKLRPCIQAALNALESDQYDDQDELSAMILTMTGELATPSEDAPSSSAPTECSDAASPALGKSWLGLPLDGIPLDFGKADAYNAMDLQLGTIFVAP</sequence>
<evidence type="ECO:0000256" key="4">
    <source>
        <dbReference type="ARBA" id="ARBA00023015"/>
    </source>
</evidence>
<keyword evidence="3" id="KW-0862">Zinc</keyword>
<organism evidence="10 11">
    <name type="scientific">Apiospora saccharicola</name>
    <dbReference type="NCBI Taxonomy" id="335842"/>
    <lineage>
        <taxon>Eukaryota</taxon>
        <taxon>Fungi</taxon>
        <taxon>Dikarya</taxon>
        <taxon>Ascomycota</taxon>
        <taxon>Pezizomycotina</taxon>
        <taxon>Sordariomycetes</taxon>
        <taxon>Xylariomycetidae</taxon>
        <taxon>Amphisphaeriales</taxon>
        <taxon>Apiosporaceae</taxon>
        <taxon>Apiospora</taxon>
    </lineage>
</organism>
<dbReference type="EMBL" id="JAQQWM010000007">
    <property type="protein sequence ID" value="KAK8057629.1"/>
    <property type="molecule type" value="Genomic_DNA"/>
</dbReference>
<keyword evidence="5" id="KW-0238">DNA-binding</keyword>
<evidence type="ECO:0000256" key="5">
    <source>
        <dbReference type="ARBA" id="ARBA00023125"/>
    </source>
</evidence>
<keyword evidence="6" id="KW-0804">Transcription</keyword>
<gene>
    <name evidence="10" type="ORF">PG996_011566</name>
</gene>
<evidence type="ECO:0000256" key="8">
    <source>
        <dbReference type="SAM" id="MobiDB-lite"/>
    </source>
</evidence>
<dbReference type="InterPro" id="IPR052202">
    <property type="entry name" value="Yeast_MetPath_Reg"/>
</dbReference>
<evidence type="ECO:0000313" key="11">
    <source>
        <dbReference type="Proteomes" id="UP001446871"/>
    </source>
</evidence>
<feature type="region of interest" description="Disordered" evidence="8">
    <location>
        <begin position="75"/>
        <end position="99"/>
    </location>
</feature>
<keyword evidence="2" id="KW-0479">Metal-binding</keyword>
<evidence type="ECO:0000256" key="7">
    <source>
        <dbReference type="ARBA" id="ARBA00023242"/>
    </source>
</evidence>
<dbReference type="CDD" id="cd12148">
    <property type="entry name" value="fungal_TF_MHR"/>
    <property type="match status" value="1"/>
</dbReference>
<accession>A0ABR1UFE9</accession>
<keyword evidence="7" id="KW-0539">Nucleus</keyword>
<evidence type="ECO:0000256" key="6">
    <source>
        <dbReference type="ARBA" id="ARBA00023163"/>
    </source>
</evidence>
<feature type="domain" description="Xylanolytic transcriptional activator regulatory" evidence="9">
    <location>
        <begin position="293"/>
        <end position="365"/>
    </location>
</feature>
<reference evidence="10 11" key="1">
    <citation type="submission" date="2023-01" db="EMBL/GenBank/DDBJ databases">
        <title>Analysis of 21 Apiospora genomes using comparative genomics revels a genus with tremendous synthesis potential of carbohydrate active enzymes and secondary metabolites.</title>
        <authorList>
            <person name="Sorensen T."/>
        </authorList>
    </citation>
    <scope>NUCLEOTIDE SEQUENCE [LARGE SCALE GENOMIC DNA]</scope>
    <source>
        <strain evidence="10 11">CBS 83171</strain>
    </source>
</reference>
<proteinExistence type="predicted"/>